<organism evidence="1 2">
    <name type="scientific">Linum trigynum</name>
    <dbReference type="NCBI Taxonomy" id="586398"/>
    <lineage>
        <taxon>Eukaryota</taxon>
        <taxon>Viridiplantae</taxon>
        <taxon>Streptophyta</taxon>
        <taxon>Embryophyta</taxon>
        <taxon>Tracheophyta</taxon>
        <taxon>Spermatophyta</taxon>
        <taxon>Magnoliopsida</taxon>
        <taxon>eudicotyledons</taxon>
        <taxon>Gunneridae</taxon>
        <taxon>Pentapetalae</taxon>
        <taxon>rosids</taxon>
        <taxon>fabids</taxon>
        <taxon>Malpighiales</taxon>
        <taxon>Linaceae</taxon>
        <taxon>Linum</taxon>
    </lineage>
</organism>
<accession>A0AAV2GL88</accession>
<keyword evidence="2" id="KW-1185">Reference proteome</keyword>
<reference evidence="1 2" key="1">
    <citation type="submission" date="2024-04" db="EMBL/GenBank/DDBJ databases">
        <authorList>
            <person name="Fracassetti M."/>
        </authorList>
    </citation>
    <scope>NUCLEOTIDE SEQUENCE [LARGE SCALE GENOMIC DNA]</scope>
</reference>
<gene>
    <name evidence="1" type="ORF">LTRI10_LOCUS50612</name>
</gene>
<name>A0AAV2GL88_9ROSI</name>
<proteinExistence type="predicted"/>
<dbReference type="AlphaFoldDB" id="A0AAV2GL88"/>
<sequence length="74" mass="8843">MKRSVRLVFSILIFVLFAATLSFRILVRRTLFASIELHRHNVILPRHVTAPIFNSIMGVKRKKKRMLLKRRPRF</sequence>
<protein>
    <recommendedName>
        <fullName evidence="3">Secreted protein</fullName>
    </recommendedName>
</protein>
<evidence type="ECO:0000313" key="1">
    <source>
        <dbReference type="EMBL" id="CAL1411241.1"/>
    </source>
</evidence>
<dbReference type="Proteomes" id="UP001497516">
    <property type="component" value="Chromosome 9"/>
</dbReference>
<dbReference type="EMBL" id="OZ034822">
    <property type="protein sequence ID" value="CAL1411241.1"/>
    <property type="molecule type" value="Genomic_DNA"/>
</dbReference>
<evidence type="ECO:0000313" key="2">
    <source>
        <dbReference type="Proteomes" id="UP001497516"/>
    </source>
</evidence>
<evidence type="ECO:0008006" key="3">
    <source>
        <dbReference type="Google" id="ProtNLM"/>
    </source>
</evidence>